<dbReference type="EMBL" id="CADCWH010000097">
    <property type="protein sequence ID" value="CAA9547404.1"/>
    <property type="molecule type" value="Genomic_DNA"/>
</dbReference>
<sequence>WSGQIAHGWVRVRHRISIVWTPRNRTTPSLSCAGNPDSICPPVPLVPS</sequence>
<protein>
    <submittedName>
        <fullName evidence="1">Uncharacterized protein</fullName>
    </submittedName>
</protein>
<organism evidence="1">
    <name type="scientific">uncultured Thermomicrobiales bacterium</name>
    <dbReference type="NCBI Taxonomy" id="1645740"/>
    <lineage>
        <taxon>Bacteria</taxon>
        <taxon>Pseudomonadati</taxon>
        <taxon>Thermomicrobiota</taxon>
        <taxon>Thermomicrobia</taxon>
        <taxon>Thermomicrobiales</taxon>
        <taxon>environmental samples</taxon>
    </lineage>
</organism>
<reference evidence="1" key="1">
    <citation type="submission" date="2020-02" db="EMBL/GenBank/DDBJ databases">
        <authorList>
            <person name="Meier V. D."/>
        </authorList>
    </citation>
    <scope>NUCLEOTIDE SEQUENCE</scope>
    <source>
        <strain evidence="1">AVDCRST_MAG70</strain>
    </source>
</reference>
<feature type="non-terminal residue" evidence="1">
    <location>
        <position position="1"/>
    </location>
</feature>
<evidence type="ECO:0000313" key="1">
    <source>
        <dbReference type="EMBL" id="CAA9547404.1"/>
    </source>
</evidence>
<gene>
    <name evidence="1" type="ORF">AVDCRST_MAG70-635</name>
</gene>
<dbReference type="AlphaFoldDB" id="A0A6J4UD26"/>
<accession>A0A6J4UD26</accession>
<name>A0A6J4UD26_9BACT</name>
<feature type="non-terminal residue" evidence="1">
    <location>
        <position position="48"/>
    </location>
</feature>
<proteinExistence type="predicted"/>